<proteinExistence type="predicted"/>
<protein>
    <submittedName>
        <fullName evidence="2">Uncharacterized protein</fullName>
    </submittedName>
</protein>
<organism evidence="1 2">
    <name type="scientific">Parascaris univalens</name>
    <name type="common">Nematode worm</name>
    <dbReference type="NCBI Taxonomy" id="6257"/>
    <lineage>
        <taxon>Eukaryota</taxon>
        <taxon>Metazoa</taxon>
        <taxon>Ecdysozoa</taxon>
        <taxon>Nematoda</taxon>
        <taxon>Chromadorea</taxon>
        <taxon>Rhabditida</taxon>
        <taxon>Spirurina</taxon>
        <taxon>Ascaridomorpha</taxon>
        <taxon>Ascaridoidea</taxon>
        <taxon>Ascarididae</taxon>
        <taxon>Parascaris</taxon>
    </lineage>
</organism>
<evidence type="ECO:0000313" key="2">
    <source>
        <dbReference type="WBParaSite" id="PgR035X_g097_t01"/>
    </source>
</evidence>
<evidence type="ECO:0000313" key="1">
    <source>
        <dbReference type="Proteomes" id="UP000887569"/>
    </source>
</evidence>
<reference evidence="2" key="1">
    <citation type="submission" date="2022-11" db="UniProtKB">
        <authorList>
            <consortium name="WormBaseParasite"/>
        </authorList>
    </citation>
    <scope>IDENTIFICATION</scope>
</reference>
<dbReference type="AlphaFoldDB" id="A0A915BDU8"/>
<name>A0A915BDU8_PARUN</name>
<dbReference type="Proteomes" id="UP000887569">
    <property type="component" value="Unplaced"/>
</dbReference>
<sequence>AIDSLVRCILFLSPVENISLRVQFILNLISKNPLQRMTGESRCLSIKFVHLALKSEVLFKRTSSDFRIVNECFCFFVDALPPPFVYRIDRTSMRTLQRR</sequence>
<keyword evidence="1" id="KW-1185">Reference proteome</keyword>
<dbReference type="WBParaSite" id="PgR035X_g097_t01">
    <property type="protein sequence ID" value="PgR035X_g097_t01"/>
    <property type="gene ID" value="PgR035X_g097"/>
</dbReference>
<accession>A0A915BDU8</accession>